<evidence type="ECO:0000313" key="6">
    <source>
        <dbReference type="Proteomes" id="UP000006038"/>
    </source>
</evidence>
<dbReference type="PANTHER" id="PTHR11926:SF1366">
    <property type="entry name" value="GLYCOSYLTRANSFERASE"/>
    <property type="match status" value="1"/>
</dbReference>
<dbReference type="InterPro" id="IPR035595">
    <property type="entry name" value="UDP_glycos_trans_CS"/>
</dbReference>
<dbReference type="Gene3D" id="3.40.50.2000">
    <property type="entry name" value="Glycogen Phosphorylase B"/>
    <property type="match status" value="2"/>
</dbReference>
<dbReference type="GO" id="GO:0080044">
    <property type="term" value="F:quercetin 7-O-glucosyltransferase activity"/>
    <property type="evidence" value="ECO:0007669"/>
    <property type="project" value="TreeGrafter"/>
</dbReference>
<sequence length="491" mass="55258">MADTANLQHSRSNGHDHHPHFLVVAYGIQSHVNPAQDLARRLASIDASVVCTLSVHVAAHRRMFPSLASPDEETTDGVISYVPFSDGYDDRTEPIPTEDESARSRGASFRSLSSVISRLAARGRPVTCIVCTMALPAVLDVARKHGVPLAVFWNQPATVLAAYYHYYHGYKDLIASNAFDPACEVTLPGLQPLRMQCLPSFLVEKTSIGLSKMVIDDFQELFEFIDREKPMVLVNTFNELEATTLVAMQPYLKEVLFIGHFARSSARARIHIFQKDKKSYMEWLDAQQERSVIYISFGSVLTYSKQQLQEIAQGLEESDRPYLWVVRKDGRDEEVESFLANNTDHRNGMVIEWCDQLDVLSHSSIGCFVTHCGWNSTVESLAFGVPMVTVPNWSDQPTIAYLVEEKWRVGTRVYRDDQGIIVGTQLAKEIDFIMGDNEVASKIRQRANDFKQKIHEEATRGEKSEMSLQIFAKTMIGLGKGSQSNLRAYKN</sequence>
<comment type="similarity">
    <text evidence="1 3">Belongs to the UDP-glycosyltransferase family.</text>
</comment>
<dbReference type="KEGG" id="obr:102703075"/>
<keyword evidence="3" id="KW-0328">Glycosyltransferase</keyword>
<dbReference type="OrthoDB" id="5835829at2759"/>
<evidence type="ECO:0000256" key="4">
    <source>
        <dbReference type="RuleBase" id="RU362057"/>
    </source>
</evidence>
<dbReference type="PROSITE" id="PS00375">
    <property type="entry name" value="UDPGT"/>
    <property type="match status" value="1"/>
</dbReference>
<evidence type="ECO:0000256" key="2">
    <source>
        <dbReference type="ARBA" id="ARBA00022679"/>
    </source>
</evidence>
<evidence type="ECO:0000256" key="3">
    <source>
        <dbReference type="RuleBase" id="RU003718"/>
    </source>
</evidence>
<dbReference type="InterPro" id="IPR002213">
    <property type="entry name" value="UDP_glucos_trans"/>
</dbReference>
<reference evidence="5" key="1">
    <citation type="journal article" date="2013" name="Nat. Commun.">
        <title>Whole-genome sequencing of Oryza brachyantha reveals mechanisms underlying Oryza genome evolution.</title>
        <authorList>
            <person name="Chen J."/>
            <person name="Huang Q."/>
            <person name="Gao D."/>
            <person name="Wang J."/>
            <person name="Lang Y."/>
            <person name="Liu T."/>
            <person name="Li B."/>
            <person name="Bai Z."/>
            <person name="Luis Goicoechea J."/>
            <person name="Liang C."/>
            <person name="Chen C."/>
            <person name="Zhang W."/>
            <person name="Sun S."/>
            <person name="Liao Y."/>
            <person name="Zhang X."/>
            <person name="Yang L."/>
            <person name="Song C."/>
            <person name="Wang M."/>
            <person name="Shi J."/>
            <person name="Liu G."/>
            <person name="Liu J."/>
            <person name="Zhou H."/>
            <person name="Zhou W."/>
            <person name="Yu Q."/>
            <person name="An N."/>
            <person name="Chen Y."/>
            <person name="Cai Q."/>
            <person name="Wang B."/>
            <person name="Liu B."/>
            <person name="Min J."/>
            <person name="Huang Y."/>
            <person name="Wu H."/>
            <person name="Li Z."/>
            <person name="Zhang Y."/>
            <person name="Yin Y."/>
            <person name="Song W."/>
            <person name="Jiang J."/>
            <person name="Jackson S.A."/>
            <person name="Wing R.A."/>
            <person name="Wang J."/>
            <person name="Chen M."/>
        </authorList>
    </citation>
    <scope>NUCLEOTIDE SEQUENCE [LARGE SCALE GENOMIC DNA]</scope>
    <source>
        <strain evidence="5">cv. IRGC 101232</strain>
    </source>
</reference>
<dbReference type="eggNOG" id="KOG1192">
    <property type="taxonomic scope" value="Eukaryota"/>
</dbReference>
<accession>J3N5Y9</accession>
<dbReference type="Pfam" id="PF00201">
    <property type="entry name" value="UDPGT"/>
    <property type="match status" value="1"/>
</dbReference>
<dbReference type="AlphaFoldDB" id="J3N5Y9"/>
<keyword evidence="2 3" id="KW-0808">Transferase</keyword>
<dbReference type="SUPFAM" id="SSF53756">
    <property type="entry name" value="UDP-Glycosyltransferase/glycogen phosphorylase"/>
    <property type="match status" value="1"/>
</dbReference>
<dbReference type="Proteomes" id="UP000006038">
    <property type="component" value="Chromosome 11"/>
</dbReference>
<dbReference type="PANTHER" id="PTHR11926">
    <property type="entry name" value="GLUCOSYL/GLUCURONOSYL TRANSFERASES"/>
    <property type="match status" value="1"/>
</dbReference>
<name>J3N5Y9_ORYBR</name>
<dbReference type="CDD" id="cd03784">
    <property type="entry name" value="GT1_Gtf-like"/>
    <property type="match status" value="1"/>
</dbReference>
<evidence type="ECO:0000313" key="5">
    <source>
        <dbReference type="EnsemblPlants" id="OB11G12250.1"/>
    </source>
</evidence>
<organism evidence="5">
    <name type="scientific">Oryza brachyantha</name>
    <name type="common">malo sina</name>
    <dbReference type="NCBI Taxonomy" id="4533"/>
    <lineage>
        <taxon>Eukaryota</taxon>
        <taxon>Viridiplantae</taxon>
        <taxon>Streptophyta</taxon>
        <taxon>Embryophyta</taxon>
        <taxon>Tracheophyta</taxon>
        <taxon>Spermatophyta</taxon>
        <taxon>Magnoliopsida</taxon>
        <taxon>Liliopsida</taxon>
        <taxon>Poales</taxon>
        <taxon>Poaceae</taxon>
        <taxon>BOP clade</taxon>
        <taxon>Oryzoideae</taxon>
        <taxon>Oryzeae</taxon>
        <taxon>Oryzinae</taxon>
        <taxon>Oryza</taxon>
    </lineage>
</organism>
<dbReference type="Gramene" id="OB11G12250.1">
    <property type="protein sequence ID" value="OB11G12250.1"/>
    <property type="gene ID" value="OB11G12250"/>
</dbReference>
<dbReference type="EC" id="2.4.1.-" evidence="4"/>
<dbReference type="HOGENOM" id="CLU_001724_0_1_1"/>
<dbReference type="GO" id="GO:0080043">
    <property type="term" value="F:quercetin 3-O-glucosyltransferase activity"/>
    <property type="evidence" value="ECO:0007669"/>
    <property type="project" value="TreeGrafter"/>
</dbReference>
<dbReference type="GeneID" id="102703075"/>
<evidence type="ECO:0000256" key="1">
    <source>
        <dbReference type="ARBA" id="ARBA00009995"/>
    </source>
</evidence>
<proteinExistence type="inferred from homology"/>
<keyword evidence="6" id="KW-1185">Reference proteome</keyword>
<dbReference type="OMA" id="KAMAMRE"/>
<reference evidence="5" key="2">
    <citation type="submission" date="2015-02" db="UniProtKB">
        <authorList>
            <consortium name="EnsemblPlants"/>
        </authorList>
    </citation>
    <scope>IDENTIFICATION</scope>
</reference>
<dbReference type="EnsemblPlants" id="OB11G12250.1">
    <property type="protein sequence ID" value="OB11G12250.1"/>
    <property type="gene ID" value="OB11G12250"/>
</dbReference>
<dbReference type="FunFam" id="3.40.50.2000:FF:000019">
    <property type="entry name" value="Glycosyltransferase"/>
    <property type="match status" value="1"/>
</dbReference>
<protein>
    <recommendedName>
        <fullName evidence="4">Glycosyltransferase</fullName>
        <ecNumber evidence="4">2.4.1.-</ecNumber>
    </recommendedName>
</protein>